<feature type="domain" description="Prokaryotic-type class I peptide chain release factors" evidence="4">
    <location>
        <begin position="183"/>
        <end position="199"/>
    </location>
</feature>
<comment type="caution">
    <text evidence="5">The sequence shown here is derived from an EMBL/GenBank/DDBJ whole genome shotgun (WGS) entry which is preliminary data.</text>
</comment>
<dbReference type="PANTHER" id="PTHR43116:SF3">
    <property type="entry name" value="CLASS I PEPTIDE CHAIN RELEASE FACTOR"/>
    <property type="match status" value="1"/>
</dbReference>
<dbReference type="GO" id="GO:0003747">
    <property type="term" value="F:translation release factor activity"/>
    <property type="evidence" value="ECO:0007669"/>
    <property type="project" value="InterPro"/>
</dbReference>
<dbReference type="PANTHER" id="PTHR43116">
    <property type="entry name" value="PEPTIDE CHAIN RELEASE FACTOR 2"/>
    <property type="match status" value="1"/>
</dbReference>
<dbReference type="AlphaFoldDB" id="A0A1F8DR47"/>
<reference evidence="5 6" key="1">
    <citation type="journal article" date="2016" name="Nat. Commun.">
        <title>Thousands of microbial genomes shed light on interconnected biogeochemical processes in an aquifer system.</title>
        <authorList>
            <person name="Anantharaman K."/>
            <person name="Brown C.T."/>
            <person name="Hug L.A."/>
            <person name="Sharon I."/>
            <person name="Castelle C.J."/>
            <person name="Probst A.J."/>
            <person name="Thomas B.C."/>
            <person name="Singh A."/>
            <person name="Wilkins M.J."/>
            <person name="Karaoz U."/>
            <person name="Brodie E.L."/>
            <person name="Williams K.H."/>
            <person name="Hubbard S.S."/>
            <person name="Banfield J.F."/>
        </authorList>
    </citation>
    <scope>NUCLEOTIDE SEQUENCE [LARGE SCALE GENOMIC DNA]</scope>
</reference>
<protein>
    <recommendedName>
        <fullName evidence="4">Prokaryotic-type class I peptide chain release factors domain-containing protein</fullName>
    </recommendedName>
</protein>
<accession>A0A1F8DR47</accession>
<dbReference type="STRING" id="1802555.A2755_01680"/>
<keyword evidence="2" id="KW-0488">Methylation</keyword>
<proteinExistence type="inferred from homology"/>
<dbReference type="Pfam" id="PF00472">
    <property type="entry name" value="RF-1"/>
    <property type="match status" value="1"/>
</dbReference>
<dbReference type="Pfam" id="PF03462">
    <property type="entry name" value="PCRF"/>
    <property type="match status" value="1"/>
</dbReference>
<evidence type="ECO:0000256" key="1">
    <source>
        <dbReference type="ARBA" id="ARBA00010835"/>
    </source>
</evidence>
<dbReference type="SUPFAM" id="SSF75620">
    <property type="entry name" value="Release factor"/>
    <property type="match status" value="1"/>
</dbReference>
<evidence type="ECO:0000313" key="6">
    <source>
        <dbReference type="Proteomes" id="UP000177029"/>
    </source>
</evidence>
<evidence type="ECO:0000313" key="5">
    <source>
        <dbReference type="EMBL" id="OGM90896.1"/>
    </source>
</evidence>
<feature type="coiled-coil region" evidence="3">
    <location>
        <begin position="25"/>
        <end position="63"/>
    </location>
</feature>
<evidence type="ECO:0000256" key="3">
    <source>
        <dbReference type="SAM" id="Coils"/>
    </source>
</evidence>
<gene>
    <name evidence="5" type="ORF">A2755_01680</name>
</gene>
<evidence type="ECO:0000256" key="2">
    <source>
        <dbReference type="ARBA" id="ARBA00022481"/>
    </source>
</evidence>
<dbReference type="Proteomes" id="UP000177029">
    <property type="component" value="Unassembled WGS sequence"/>
</dbReference>
<dbReference type="PROSITE" id="PS00745">
    <property type="entry name" value="RF_PROK_I"/>
    <property type="match status" value="1"/>
</dbReference>
<dbReference type="InterPro" id="IPR045853">
    <property type="entry name" value="Pep_chain_release_fac_I_sf"/>
</dbReference>
<dbReference type="Gene3D" id="3.30.160.20">
    <property type="match status" value="1"/>
</dbReference>
<name>A0A1F8DR47_9BACT</name>
<evidence type="ECO:0000259" key="4">
    <source>
        <dbReference type="PROSITE" id="PS00745"/>
    </source>
</evidence>
<organism evidence="5 6">
    <name type="scientific">Candidatus Wolfebacteria bacterium RIFCSPHIGHO2_01_FULL_48_22</name>
    <dbReference type="NCBI Taxonomy" id="1802555"/>
    <lineage>
        <taxon>Bacteria</taxon>
        <taxon>Candidatus Wolfeibacteriota</taxon>
    </lineage>
</organism>
<keyword evidence="3" id="KW-0175">Coiled coil</keyword>
<dbReference type="SMART" id="SM00937">
    <property type="entry name" value="PCRF"/>
    <property type="match status" value="1"/>
</dbReference>
<dbReference type="InterPro" id="IPR005139">
    <property type="entry name" value="PCRF"/>
</dbReference>
<dbReference type="EMBL" id="MGIP01000014">
    <property type="protein sequence ID" value="OGM90896.1"/>
    <property type="molecule type" value="Genomic_DNA"/>
</dbReference>
<dbReference type="Gene3D" id="3.30.70.1660">
    <property type="match status" value="1"/>
</dbReference>
<comment type="similarity">
    <text evidence="1">Belongs to the prokaryotic/mitochondrial release factor family.</text>
</comment>
<dbReference type="InterPro" id="IPR000352">
    <property type="entry name" value="Pep_chain_release_fac_I"/>
</dbReference>
<sequence length="305" mass="35164">MQDSDFWLPEKREEVEPVLKEYADLKDMVKIYEDLQKILRSAQNDKEDELYKAQKEISKLEIQKLFGGPYDKHAAVISIFPGAGGEDATDWAQMLFRMYKAYAEGRGWKVDVVDADNNIFSIQGPYAFGYLKRENGVHRLVRVSPFSSQQLRHTSFALVEVLPEFKETTLEIKEDDLKVEFFRSSGPGGQNVNKVETAVRIVHVPTGIVTSSQVERSQSQNRERALRILEAKLVQLMQDQRVEEIGKLRPKSKPEWGNQIRSYVLNPYKLVKDHRTDYETTQVDTVLEHGELDGFIEAELVHFQN</sequence>
<dbReference type="GO" id="GO:0005737">
    <property type="term" value="C:cytoplasm"/>
    <property type="evidence" value="ECO:0007669"/>
    <property type="project" value="UniProtKB-ARBA"/>
</dbReference>